<keyword evidence="3" id="KW-1185">Reference proteome</keyword>
<gene>
    <name evidence="2" type="ORF">C8F04DRAFT_1237947</name>
</gene>
<feature type="compositionally biased region" description="Basic and acidic residues" evidence="1">
    <location>
        <begin position="114"/>
        <end position="133"/>
    </location>
</feature>
<organism evidence="2 3">
    <name type="scientific">Mycena alexandri</name>
    <dbReference type="NCBI Taxonomy" id="1745969"/>
    <lineage>
        <taxon>Eukaryota</taxon>
        <taxon>Fungi</taxon>
        <taxon>Dikarya</taxon>
        <taxon>Basidiomycota</taxon>
        <taxon>Agaricomycotina</taxon>
        <taxon>Agaricomycetes</taxon>
        <taxon>Agaricomycetidae</taxon>
        <taxon>Agaricales</taxon>
        <taxon>Marasmiineae</taxon>
        <taxon>Mycenaceae</taxon>
        <taxon>Mycena</taxon>
    </lineage>
</organism>
<evidence type="ECO:0000313" key="2">
    <source>
        <dbReference type="EMBL" id="KAJ7027806.1"/>
    </source>
</evidence>
<evidence type="ECO:0000313" key="3">
    <source>
        <dbReference type="Proteomes" id="UP001218188"/>
    </source>
</evidence>
<accession>A0AAD6SJ41</accession>
<dbReference type="EMBL" id="JARJCM010000119">
    <property type="protein sequence ID" value="KAJ7027806.1"/>
    <property type="molecule type" value="Genomic_DNA"/>
</dbReference>
<feature type="compositionally biased region" description="Basic and acidic residues" evidence="1">
    <location>
        <begin position="43"/>
        <end position="64"/>
    </location>
</feature>
<dbReference type="Proteomes" id="UP001218188">
    <property type="component" value="Unassembled WGS sequence"/>
</dbReference>
<name>A0AAD6SJ41_9AGAR</name>
<sequence length="301" mass="32394">MQQHIRTRAEGRRRQEEGGGQGGEGRGEQRDGNARPSTAAGGPKEHARGRSRARVREGGQERVGTRFAEALIRRTQDLATGARSTRLDSTARLRRRTRTRDSSCPYVGTRRARRLGESTQERARAVKGEERPSESAQGRGRRGDAVVQGCALAGAGLHCTSPAAVRQLGGGSTILFAQTEYAAVAVRAMCWQSGIPRRVEGKEDRGRVGGEVGQKAAIGRQRILEGRSEMAWPLPARRRDAYADPRARNLRTSSWSAGRIVRAGEAGAIAVLLVVCVWGGGPDQTRDAGGERGAQGSFHEG</sequence>
<protein>
    <submittedName>
        <fullName evidence="2">Uncharacterized protein</fullName>
    </submittedName>
</protein>
<reference evidence="2" key="1">
    <citation type="submission" date="2023-03" db="EMBL/GenBank/DDBJ databases">
        <title>Massive genome expansion in bonnet fungi (Mycena s.s.) driven by repeated elements and novel gene families across ecological guilds.</title>
        <authorList>
            <consortium name="Lawrence Berkeley National Laboratory"/>
            <person name="Harder C.B."/>
            <person name="Miyauchi S."/>
            <person name="Viragh M."/>
            <person name="Kuo A."/>
            <person name="Thoen E."/>
            <person name="Andreopoulos B."/>
            <person name="Lu D."/>
            <person name="Skrede I."/>
            <person name="Drula E."/>
            <person name="Henrissat B."/>
            <person name="Morin E."/>
            <person name="Kohler A."/>
            <person name="Barry K."/>
            <person name="LaButti K."/>
            <person name="Morin E."/>
            <person name="Salamov A."/>
            <person name="Lipzen A."/>
            <person name="Mereny Z."/>
            <person name="Hegedus B."/>
            <person name="Baldrian P."/>
            <person name="Stursova M."/>
            <person name="Weitz H."/>
            <person name="Taylor A."/>
            <person name="Grigoriev I.V."/>
            <person name="Nagy L.G."/>
            <person name="Martin F."/>
            <person name="Kauserud H."/>
        </authorList>
    </citation>
    <scope>NUCLEOTIDE SEQUENCE</scope>
    <source>
        <strain evidence="2">CBHHK200</strain>
    </source>
</reference>
<comment type="caution">
    <text evidence="2">The sequence shown here is derived from an EMBL/GenBank/DDBJ whole genome shotgun (WGS) entry which is preliminary data.</text>
</comment>
<evidence type="ECO:0000256" key="1">
    <source>
        <dbReference type="SAM" id="MobiDB-lite"/>
    </source>
</evidence>
<feature type="region of interest" description="Disordered" evidence="1">
    <location>
        <begin position="113"/>
        <end position="144"/>
    </location>
</feature>
<feature type="region of interest" description="Disordered" evidence="1">
    <location>
        <begin position="1"/>
        <end position="68"/>
    </location>
</feature>
<feature type="compositionally biased region" description="Basic and acidic residues" evidence="1">
    <location>
        <begin position="7"/>
        <end position="17"/>
    </location>
</feature>
<proteinExistence type="predicted"/>
<dbReference type="AlphaFoldDB" id="A0AAD6SJ41"/>